<dbReference type="RefSeq" id="WP_052082155.1">
    <property type="nucleotide sequence ID" value="NZ_CAMWBC010000043.1"/>
</dbReference>
<dbReference type="PATRIC" id="fig|76936.10.peg.1165"/>
<name>A0A0S4PVQ3_9HELI</name>
<gene>
    <name evidence="1" type="ORF">BN2458_PEG1191</name>
</gene>
<organism evidence="1 2">
    <name type="scientific">Helicobacter typhlonius</name>
    <dbReference type="NCBI Taxonomy" id="76936"/>
    <lineage>
        <taxon>Bacteria</taxon>
        <taxon>Pseudomonadati</taxon>
        <taxon>Campylobacterota</taxon>
        <taxon>Epsilonproteobacteria</taxon>
        <taxon>Campylobacterales</taxon>
        <taxon>Helicobacteraceae</taxon>
        <taxon>Helicobacter</taxon>
    </lineage>
</organism>
<dbReference type="AlphaFoldDB" id="A0A0S4PVQ3"/>
<dbReference type="GeneID" id="78151396"/>
<dbReference type="EMBL" id="LN907858">
    <property type="protein sequence ID" value="CUU40076.1"/>
    <property type="molecule type" value="Genomic_DNA"/>
</dbReference>
<evidence type="ECO:0000313" key="1">
    <source>
        <dbReference type="EMBL" id="CUU40076.1"/>
    </source>
</evidence>
<proteinExistence type="predicted"/>
<evidence type="ECO:0000313" key="2">
    <source>
        <dbReference type="Proteomes" id="UP000064525"/>
    </source>
</evidence>
<sequence length="162" mass="19300">MNNKKISFLHLRYFILFMPFLLFSVLQASVPLWAWERELELEKEQTYQATFQVGDVQKELLFRWTLYKNYGLVLHIRYDKFNHQVVLYTDYQRNSYKILLGNSTEKRAAPHLVMFFKEFINKEEKAYLKLYIEGQGVSVLDERISPSKKKAQDSESTEQDAG</sequence>
<dbReference type="Proteomes" id="UP000064525">
    <property type="component" value="Chromosome I"/>
</dbReference>
<protein>
    <submittedName>
        <fullName evidence="1">Uncharacterized protein</fullName>
    </submittedName>
</protein>
<dbReference type="KEGG" id="hty:BN2458_PEG1191"/>
<reference evidence="2" key="1">
    <citation type="submission" date="2015-11" db="EMBL/GenBank/DDBJ databases">
        <authorList>
            <person name="Anvar S.Y."/>
        </authorList>
    </citation>
    <scope>NUCLEOTIDE SEQUENCE [LARGE SCALE GENOMIC DNA]</scope>
</reference>
<accession>A0A0S4PVQ3</accession>